<accession>A0AA39W8B3</accession>
<proteinExistence type="predicted"/>
<protein>
    <submittedName>
        <fullName evidence="1">Uncharacterized protein</fullName>
    </submittedName>
</protein>
<comment type="caution">
    <text evidence="1">The sequence shown here is derived from an EMBL/GenBank/DDBJ whole genome shotgun (WGS) entry which is preliminary data.</text>
</comment>
<gene>
    <name evidence="1" type="ORF">LWI29_003721</name>
</gene>
<dbReference type="Proteomes" id="UP001168877">
    <property type="component" value="Unassembled WGS sequence"/>
</dbReference>
<reference evidence="1" key="1">
    <citation type="journal article" date="2022" name="Plant J.">
        <title>Strategies of tolerance reflected in two North American maple genomes.</title>
        <authorList>
            <person name="McEvoy S.L."/>
            <person name="Sezen U.U."/>
            <person name="Trouern-Trend A."/>
            <person name="McMahon S.M."/>
            <person name="Schaberg P.G."/>
            <person name="Yang J."/>
            <person name="Wegrzyn J.L."/>
            <person name="Swenson N.G."/>
        </authorList>
    </citation>
    <scope>NUCLEOTIDE SEQUENCE</scope>
    <source>
        <strain evidence="1">NS2018</strain>
    </source>
</reference>
<reference evidence="1" key="2">
    <citation type="submission" date="2023-06" db="EMBL/GenBank/DDBJ databases">
        <authorList>
            <person name="Swenson N.G."/>
            <person name="Wegrzyn J.L."/>
            <person name="Mcevoy S.L."/>
        </authorList>
    </citation>
    <scope>NUCLEOTIDE SEQUENCE</scope>
    <source>
        <strain evidence="1">NS2018</strain>
        <tissue evidence="1">Leaf</tissue>
    </source>
</reference>
<name>A0AA39W8B3_ACESA</name>
<sequence length="106" mass="11246">MLEDGFDLGLGDGVVGDGVGFDDGGGDGGSDGLFMKIQEMDLVGEQGAAAMVQQCNKHKLDLVILQIYGSSAKQLPCLPNYQYPLEMWKLFSSSGKSQIAQSVSLQ</sequence>
<organism evidence="1 2">
    <name type="scientific">Acer saccharum</name>
    <name type="common">Sugar maple</name>
    <dbReference type="NCBI Taxonomy" id="4024"/>
    <lineage>
        <taxon>Eukaryota</taxon>
        <taxon>Viridiplantae</taxon>
        <taxon>Streptophyta</taxon>
        <taxon>Embryophyta</taxon>
        <taxon>Tracheophyta</taxon>
        <taxon>Spermatophyta</taxon>
        <taxon>Magnoliopsida</taxon>
        <taxon>eudicotyledons</taxon>
        <taxon>Gunneridae</taxon>
        <taxon>Pentapetalae</taxon>
        <taxon>rosids</taxon>
        <taxon>malvids</taxon>
        <taxon>Sapindales</taxon>
        <taxon>Sapindaceae</taxon>
        <taxon>Hippocastanoideae</taxon>
        <taxon>Acereae</taxon>
        <taxon>Acer</taxon>
    </lineage>
</organism>
<dbReference type="EMBL" id="JAUESC010000001">
    <property type="protein sequence ID" value="KAK0606745.1"/>
    <property type="molecule type" value="Genomic_DNA"/>
</dbReference>
<dbReference type="AlphaFoldDB" id="A0AA39W8B3"/>
<evidence type="ECO:0000313" key="1">
    <source>
        <dbReference type="EMBL" id="KAK0606745.1"/>
    </source>
</evidence>
<keyword evidence="2" id="KW-1185">Reference proteome</keyword>
<evidence type="ECO:0000313" key="2">
    <source>
        <dbReference type="Proteomes" id="UP001168877"/>
    </source>
</evidence>